<evidence type="ECO:0000256" key="1">
    <source>
        <dbReference type="SAM" id="SignalP"/>
    </source>
</evidence>
<reference evidence="2 3" key="1">
    <citation type="submission" date="2019-12" db="EMBL/GenBank/DDBJ databases">
        <title>Spirosoma sp. HMF4905 genome sequencing and assembly.</title>
        <authorList>
            <person name="Kang H."/>
            <person name="Cha I."/>
            <person name="Kim H."/>
            <person name="Joh K."/>
        </authorList>
    </citation>
    <scope>NUCLEOTIDE SEQUENCE [LARGE SCALE GENOMIC DNA]</scope>
    <source>
        <strain evidence="2 3">HMF4905</strain>
    </source>
</reference>
<organism evidence="2 3">
    <name type="scientific">Spirosoma arboris</name>
    <dbReference type="NCBI Taxonomy" id="2682092"/>
    <lineage>
        <taxon>Bacteria</taxon>
        <taxon>Pseudomonadati</taxon>
        <taxon>Bacteroidota</taxon>
        <taxon>Cytophagia</taxon>
        <taxon>Cytophagales</taxon>
        <taxon>Cytophagaceae</taxon>
        <taxon>Spirosoma</taxon>
    </lineage>
</organism>
<name>A0A7K1S553_9BACT</name>
<dbReference type="RefSeq" id="WP_157583042.1">
    <property type="nucleotide sequence ID" value="NZ_WPIN01000001.1"/>
</dbReference>
<proteinExistence type="predicted"/>
<evidence type="ECO:0000313" key="2">
    <source>
        <dbReference type="EMBL" id="MVM28952.1"/>
    </source>
</evidence>
<feature type="signal peptide" evidence="1">
    <location>
        <begin position="1"/>
        <end position="21"/>
    </location>
</feature>
<accession>A0A7K1S553</accession>
<gene>
    <name evidence="2" type="ORF">GO755_02825</name>
</gene>
<feature type="chain" id="PRO_5029518370" evidence="1">
    <location>
        <begin position="22"/>
        <end position="418"/>
    </location>
</feature>
<dbReference type="InterPro" id="IPR025345">
    <property type="entry name" value="DUF4249"/>
</dbReference>
<dbReference type="Pfam" id="PF14054">
    <property type="entry name" value="DUF4249"/>
    <property type="match status" value="1"/>
</dbReference>
<comment type="caution">
    <text evidence="2">The sequence shown here is derived from an EMBL/GenBank/DDBJ whole genome shotgun (WGS) entry which is preliminary data.</text>
</comment>
<keyword evidence="1" id="KW-0732">Signal</keyword>
<evidence type="ECO:0000313" key="3">
    <source>
        <dbReference type="Proteomes" id="UP000436006"/>
    </source>
</evidence>
<keyword evidence="3" id="KW-1185">Reference proteome</keyword>
<dbReference type="PROSITE" id="PS51257">
    <property type="entry name" value="PROKAR_LIPOPROTEIN"/>
    <property type="match status" value="1"/>
</dbReference>
<sequence>MRSIFTWLLACLGITSLLTSCVDPEDITLVGTVNVVVVDGTITDLAEPQIIRLNRSRADSVTGRFGTLPITKASVEVVMDSSQVIACHETVAGSYQLPSDFKGQVGHAYQLRFTLSDGTRYQSTQQVMQTVPPITRATAQFNPTAISPPFSDNLYTAGHDLFIDFTDPVETTNYYRWEWKLYEQQSWCRTCYESIYTVNQLDPLPPNTYFPYYYSVSTQPYEDCFHPPSGTAPYVSLQNNRFDYPCRTQCWELIYSHYINVFSDQFTNGGIIVKKSVGQIPLYQSSPCLVDIRQESITKDAYQYYNLFQQQTQNTGSIVDTPPTALAGNIHNQANRSEVVVGYFTASSVAVFPYYLPRNDISKGAKSPGLFYALNGRLPMPEGRSFTTFIMNGPARPPTAICGPLDQRTPYKPVGWPN</sequence>
<protein>
    <submittedName>
        <fullName evidence="2">DUF4249 family protein</fullName>
    </submittedName>
</protein>
<dbReference type="EMBL" id="WPIN01000001">
    <property type="protein sequence ID" value="MVM28952.1"/>
    <property type="molecule type" value="Genomic_DNA"/>
</dbReference>
<dbReference type="AlphaFoldDB" id="A0A7K1S553"/>
<dbReference type="Proteomes" id="UP000436006">
    <property type="component" value="Unassembled WGS sequence"/>
</dbReference>